<reference evidence="5" key="1">
    <citation type="submission" date="2020-10" db="EMBL/GenBank/DDBJ databases">
        <authorList>
            <person name="Gilroy R."/>
        </authorList>
    </citation>
    <scope>NUCLEOTIDE SEQUENCE</scope>
    <source>
        <strain evidence="5">ChiHjej12B11-7776</strain>
    </source>
</reference>
<evidence type="ECO:0000256" key="3">
    <source>
        <dbReference type="SAM" id="Coils"/>
    </source>
</evidence>
<reference evidence="5" key="2">
    <citation type="journal article" date="2021" name="PeerJ">
        <title>Extensive microbial diversity within the chicken gut microbiome revealed by metagenomics and culture.</title>
        <authorList>
            <person name="Gilroy R."/>
            <person name="Ravi A."/>
            <person name="Getino M."/>
            <person name="Pursley I."/>
            <person name="Horton D.L."/>
            <person name="Alikhan N.F."/>
            <person name="Baker D."/>
            <person name="Gharbi K."/>
            <person name="Hall N."/>
            <person name="Watson M."/>
            <person name="Adriaenssens E.M."/>
            <person name="Foster-Nyarko E."/>
            <person name="Jarju S."/>
            <person name="Secka A."/>
            <person name="Antonio M."/>
            <person name="Oren A."/>
            <person name="Chaudhuri R.R."/>
            <person name="La Ragione R."/>
            <person name="Hildebrand F."/>
            <person name="Pallen M.J."/>
        </authorList>
    </citation>
    <scope>NUCLEOTIDE SEQUENCE</scope>
    <source>
        <strain evidence="5">ChiHjej12B11-7776</strain>
    </source>
</reference>
<name>A0A9D1MWF3_9BACT</name>
<evidence type="ECO:0000313" key="6">
    <source>
        <dbReference type="Proteomes" id="UP000886852"/>
    </source>
</evidence>
<dbReference type="AlphaFoldDB" id="A0A9D1MWF3"/>
<feature type="domain" description="GS catalytic" evidence="4">
    <location>
        <begin position="155"/>
        <end position="501"/>
    </location>
</feature>
<protein>
    <submittedName>
        <fullName evidence="5">Glutamine synthetase III</fullName>
    </submittedName>
</protein>
<comment type="caution">
    <text evidence="5">The sequence shown here is derived from an EMBL/GenBank/DDBJ whole genome shotgun (WGS) entry which is preliminary data.</text>
</comment>
<dbReference type="Gene3D" id="3.30.590.10">
    <property type="entry name" value="Glutamine synthetase/guanido kinase, catalytic domain"/>
    <property type="match status" value="1"/>
</dbReference>
<dbReference type="PANTHER" id="PTHR42974">
    <property type="entry name" value="GLUTAMINE SYNTHETASE"/>
    <property type="match status" value="1"/>
</dbReference>
<accession>A0A9D1MWF3</accession>
<evidence type="ECO:0000313" key="5">
    <source>
        <dbReference type="EMBL" id="HIU90767.1"/>
    </source>
</evidence>
<dbReference type="SUPFAM" id="SSF55931">
    <property type="entry name" value="Glutamine synthetase/guanido kinase"/>
    <property type="match status" value="1"/>
</dbReference>
<dbReference type="InterPro" id="IPR052725">
    <property type="entry name" value="GS_Type-3"/>
</dbReference>
<comment type="similarity">
    <text evidence="1 2">Belongs to the glutamine synthetase family.</text>
</comment>
<evidence type="ECO:0000256" key="2">
    <source>
        <dbReference type="RuleBase" id="RU000384"/>
    </source>
</evidence>
<organism evidence="5 6">
    <name type="scientific">Candidatus Fimimonas merdipullorum</name>
    <dbReference type="NCBI Taxonomy" id="2840822"/>
    <lineage>
        <taxon>Bacteria</taxon>
        <taxon>Pseudomonadati</taxon>
        <taxon>Myxococcota</taxon>
        <taxon>Myxococcia</taxon>
        <taxon>Myxococcales</taxon>
        <taxon>Cystobacterineae</taxon>
        <taxon>Myxococcaceae</taxon>
        <taxon>Myxococcaceae incertae sedis</taxon>
        <taxon>Candidatus Fimimonas</taxon>
    </lineage>
</organism>
<dbReference type="InterPro" id="IPR014746">
    <property type="entry name" value="Gln_synth/guanido_kin_cat_dom"/>
</dbReference>
<dbReference type="PROSITE" id="PS51987">
    <property type="entry name" value="GS_CATALYTIC"/>
    <property type="match status" value="1"/>
</dbReference>
<sequence length="545" mass="61226">MNNFGVNAFDCKNMQFYLSDEDVREVCLARRQFRAPKCLLRLAQGAAKWAADMGVTCFCRRIAAWDGETAGKRECLFEIKEGLPALKTDICRGELDGASLPTGGLCDVTHAFVEVKWQGALPFVKDGCLVLPSVAETEGFAVDERTFLLRSCVAVKKQAERILSILGENAQVTCIAGFEQEYYLQKKACDGRHYCKRPEGEIAALWRLTEQKLAEMGIAVQSQHCEGGKSQYELVLQPMLMPEACDANVTANQVLQEVLGQCDFSEKPYINDCGSGKHNNWSLQTERNLLGKTSDARQQAVRAVFIAAAAMAAQYADLLCFGGASFANDLRLGEMEAPCRGITPLREEGLQRFLKEGKLGEDIVWKQYPKCRDRTAALAVVGDRLEFRLPGANCSPYRSGTFFNAAMAAALRQLADRLENAKDVYREASCAAKQAFEQKMQPPYSAEQYAKRITNYADLLSELDVFRKEELYALSRAHLNFYRKDKQLFERKVVLAAEDFLNTKNQLRKAARADFLRRRKEVLRLLRNVKDVQNCLRILRLCGES</sequence>
<dbReference type="InterPro" id="IPR008146">
    <property type="entry name" value="Gln_synth_cat_dom"/>
</dbReference>
<dbReference type="PANTHER" id="PTHR42974:SF1">
    <property type="entry name" value="TYPE-3 GLUTAMINE SYNTHETASE"/>
    <property type="match status" value="1"/>
</dbReference>
<dbReference type="EMBL" id="DVOC01000035">
    <property type="protein sequence ID" value="HIU90767.1"/>
    <property type="molecule type" value="Genomic_DNA"/>
</dbReference>
<dbReference type="SMART" id="SM01230">
    <property type="entry name" value="Gln-synt_C"/>
    <property type="match status" value="1"/>
</dbReference>
<dbReference type="Pfam" id="PF00120">
    <property type="entry name" value="Gln-synt_C"/>
    <property type="match status" value="1"/>
</dbReference>
<keyword evidence="3" id="KW-0175">Coiled coil</keyword>
<dbReference type="GO" id="GO:0004356">
    <property type="term" value="F:glutamine synthetase activity"/>
    <property type="evidence" value="ECO:0007669"/>
    <property type="project" value="InterPro"/>
</dbReference>
<proteinExistence type="inferred from homology"/>
<feature type="coiled-coil region" evidence="3">
    <location>
        <begin position="404"/>
        <end position="431"/>
    </location>
</feature>
<dbReference type="Proteomes" id="UP000886852">
    <property type="component" value="Unassembled WGS sequence"/>
</dbReference>
<evidence type="ECO:0000256" key="1">
    <source>
        <dbReference type="PROSITE-ProRule" id="PRU01331"/>
    </source>
</evidence>
<gene>
    <name evidence="5" type="ORF">IAC72_01950</name>
</gene>
<dbReference type="Pfam" id="PF12437">
    <property type="entry name" value="GSIII_N"/>
    <property type="match status" value="1"/>
</dbReference>
<dbReference type="InterPro" id="IPR022147">
    <property type="entry name" value="GSIII_N"/>
</dbReference>
<evidence type="ECO:0000259" key="4">
    <source>
        <dbReference type="PROSITE" id="PS51987"/>
    </source>
</evidence>